<accession>A0ABW6B8I6</accession>
<keyword evidence="3 4" id="KW-0720">Serine protease</keyword>
<comment type="caution">
    <text evidence="6">The sequence shown here is derived from an EMBL/GenBank/DDBJ whole genome shotgun (WGS) entry which is preliminary data.</text>
</comment>
<dbReference type="Gene3D" id="3.40.50.200">
    <property type="entry name" value="Peptidase S8/S53 domain"/>
    <property type="match status" value="1"/>
</dbReference>
<dbReference type="InterPro" id="IPR000209">
    <property type="entry name" value="Peptidase_S8/S53_dom"/>
</dbReference>
<dbReference type="PRINTS" id="PR00723">
    <property type="entry name" value="SUBTILISIN"/>
</dbReference>
<dbReference type="RefSeq" id="WP_377612833.1">
    <property type="nucleotide sequence ID" value="NZ_JBHUPA010000016.1"/>
</dbReference>
<keyword evidence="7" id="KW-1185">Reference proteome</keyword>
<name>A0ABW6B8I6_9SPHI</name>
<evidence type="ECO:0000256" key="2">
    <source>
        <dbReference type="ARBA" id="ARBA00022801"/>
    </source>
</evidence>
<feature type="active site" description="Charge relay system" evidence="4">
    <location>
        <position position="312"/>
    </location>
</feature>
<feature type="domain" description="Peptidase S8/S53" evidence="5">
    <location>
        <begin position="270"/>
        <end position="579"/>
    </location>
</feature>
<dbReference type="SUPFAM" id="SSF52743">
    <property type="entry name" value="Subtilisin-like"/>
    <property type="match status" value="1"/>
</dbReference>
<dbReference type="Pfam" id="PF00082">
    <property type="entry name" value="Peptidase_S8"/>
    <property type="match status" value="1"/>
</dbReference>
<protein>
    <submittedName>
        <fullName evidence="6">S8 family peptidase</fullName>
    </submittedName>
</protein>
<dbReference type="Proteomes" id="UP001597560">
    <property type="component" value="Unassembled WGS sequence"/>
</dbReference>
<dbReference type="CDD" id="cd04847">
    <property type="entry name" value="Peptidases_S8_Subtilisin_like_2"/>
    <property type="match status" value="1"/>
</dbReference>
<feature type="active site" description="Charge relay system" evidence="4">
    <location>
        <position position="275"/>
    </location>
</feature>
<dbReference type="InterPro" id="IPR034074">
    <property type="entry name" value="Y4bN_pept_dom"/>
</dbReference>
<dbReference type="PROSITE" id="PS51892">
    <property type="entry name" value="SUBTILASE"/>
    <property type="match status" value="1"/>
</dbReference>
<evidence type="ECO:0000256" key="3">
    <source>
        <dbReference type="ARBA" id="ARBA00022825"/>
    </source>
</evidence>
<dbReference type="EMBL" id="JBHUPA010000016">
    <property type="protein sequence ID" value="MFD2964571.1"/>
    <property type="molecule type" value="Genomic_DNA"/>
</dbReference>
<evidence type="ECO:0000256" key="1">
    <source>
        <dbReference type="ARBA" id="ARBA00022670"/>
    </source>
</evidence>
<feature type="active site" description="Charge relay system" evidence="4">
    <location>
        <position position="543"/>
    </location>
</feature>
<evidence type="ECO:0000313" key="7">
    <source>
        <dbReference type="Proteomes" id="UP001597560"/>
    </source>
</evidence>
<gene>
    <name evidence="6" type="ORF">ACFS6J_22410</name>
</gene>
<dbReference type="InterPro" id="IPR036852">
    <property type="entry name" value="Peptidase_S8/S53_dom_sf"/>
</dbReference>
<evidence type="ECO:0000256" key="4">
    <source>
        <dbReference type="PROSITE-ProRule" id="PRU01240"/>
    </source>
</evidence>
<evidence type="ECO:0000313" key="6">
    <source>
        <dbReference type="EMBL" id="MFD2964571.1"/>
    </source>
</evidence>
<organism evidence="6 7">
    <name type="scientific">Olivibacter jilunii</name>
    <dbReference type="NCBI Taxonomy" id="985016"/>
    <lineage>
        <taxon>Bacteria</taxon>
        <taxon>Pseudomonadati</taxon>
        <taxon>Bacteroidota</taxon>
        <taxon>Sphingobacteriia</taxon>
        <taxon>Sphingobacteriales</taxon>
        <taxon>Sphingobacteriaceae</taxon>
        <taxon>Olivibacter</taxon>
    </lineage>
</organism>
<evidence type="ECO:0000259" key="5">
    <source>
        <dbReference type="Pfam" id="PF00082"/>
    </source>
</evidence>
<keyword evidence="2 4" id="KW-0378">Hydrolase</keyword>
<proteinExistence type="inferred from homology"/>
<reference evidence="7" key="1">
    <citation type="journal article" date="2019" name="Int. J. Syst. Evol. Microbiol.">
        <title>The Global Catalogue of Microorganisms (GCM) 10K type strain sequencing project: providing services to taxonomists for standard genome sequencing and annotation.</title>
        <authorList>
            <consortium name="The Broad Institute Genomics Platform"/>
            <consortium name="The Broad Institute Genome Sequencing Center for Infectious Disease"/>
            <person name="Wu L."/>
            <person name="Ma J."/>
        </authorList>
    </citation>
    <scope>NUCLEOTIDE SEQUENCE [LARGE SCALE GENOMIC DNA]</scope>
    <source>
        <strain evidence="7">KCTC 23098</strain>
    </source>
</reference>
<keyword evidence="1 4" id="KW-0645">Protease</keyword>
<sequence>MANKPHVKLNTNKQIEPPIVLKFNYGYGEDAREENADPNYFHMVETFRADLKRWNNDTSTRKRERNPDLKIPYHIDYIKIDFQSQYSLNEFFQSYYNYFGLEAVQVCNFGTTVLFAIISDRFQDFLASVQGFIYKESKQNSQASYSSNILFVRSFQLLTSDDILQASPEPLMNFRLTRITLEEEKKQTILAALKEYLTANQLLYSLDEATENLEVSNLNEHQLQEIVKNYDIIFQVTSSLATLVRPNQFNLVERSYGFEISNTNGDRLPLIGIIDTGVSAKTPLAPLVIADEDLNLTSEPVNADEQDGGRGHGTAVAALAALGKKPYAQSYKGRMVADAKILPIKTLSAAGGYISQNQVLEKLRLAKMRYPELKIFTLTIGYRQHKKYNEDYSTYAYALDQFSYENDCLIFISSGNNGDAIMKTNGYHIPYFDEECMNLCVPGESMNNVTVGAASYSLKNGAHHGISNGKEYPTIYSRKGHIAFHLLPNGAKVNRSLFKPDFIECGGDYGYDKNGRLTDVGPSCLDLLSANPTESFYEHMGTSFSAPLAANVAVQIQKQYPSLKAASIKALLVNSSSDKLIDLQSIFQHNVLGHGLLDEEKAVFSNENRLTIVVEETIDSGKLKVIPINFPAYLTQRDLGKKNGILLITATLCFQFKPVLENQQGYCPLHMAFGFFKNQSGTDILAKEKHIRSRIKVNRSMWSQNGRDVSKPIPYTNVQKISFPVNMDELVKEQSTFKLAVHCRVHPQLRPGQEDYYLRDNLFSIAITIEEMLKENKLTGDLYNDMIAANETIAISEAFGEAEVETEG</sequence>
<comment type="similarity">
    <text evidence="4">Belongs to the peptidase S8 family.</text>
</comment>
<dbReference type="InterPro" id="IPR015500">
    <property type="entry name" value="Peptidase_S8_subtilisin-rel"/>
</dbReference>